<accession>A0ABS6D1F6</accession>
<dbReference type="RefSeq" id="WP_216240286.1">
    <property type="nucleotide sequence ID" value="NZ_JABACJ020000004.1"/>
</dbReference>
<gene>
    <name evidence="1" type="ORF">HGO97_005925</name>
</gene>
<evidence type="ECO:0000313" key="1">
    <source>
        <dbReference type="EMBL" id="MBU3875348.1"/>
    </source>
</evidence>
<name>A0ABS6D1F6_9FIRM</name>
<evidence type="ECO:0000313" key="2">
    <source>
        <dbReference type="Proteomes" id="UP000723714"/>
    </source>
</evidence>
<comment type="caution">
    <text evidence="1">The sequence shown here is derived from an EMBL/GenBank/DDBJ whole genome shotgun (WGS) entry which is preliminary data.</text>
</comment>
<dbReference type="EMBL" id="JABACJ020000004">
    <property type="protein sequence ID" value="MBU3875348.1"/>
    <property type="molecule type" value="Genomic_DNA"/>
</dbReference>
<proteinExistence type="predicted"/>
<organism evidence="1 2">
    <name type="scientific">Faecalicatena faecalis</name>
    <dbReference type="NCBI Taxonomy" id="2726362"/>
    <lineage>
        <taxon>Bacteria</taxon>
        <taxon>Bacillati</taxon>
        <taxon>Bacillota</taxon>
        <taxon>Clostridia</taxon>
        <taxon>Lachnospirales</taxon>
        <taxon>Lachnospiraceae</taxon>
        <taxon>Faecalicatena</taxon>
    </lineage>
</organism>
<protein>
    <submittedName>
        <fullName evidence="1">Uncharacterized protein</fullName>
    </submittedName>
</protein>
<keyword evidence="2" id="KW-1185">Reference proteome</keyword>
<reference evidence="1 2" key="1">
    <citation type="submission" date="2021-06" db="EMBL/GenBank/DDBJ databases">
        <title>Faecalicatena sp. nov. isolated from porcine feces.</title>
        <authorList>
            <person name="Oh B.S."/>
            <person name="Lee J.H."/>
        </authorList>
    </citation>
    <scope>NUCLEOTIDE SEQUENCE [LARGE SCALE GENOMIC DNA]</scope>
    <source>
        <strain evidence="1 2">AGMB00832</strain>
    </source>
</reference>
<dbReference type="Proteomes" id="UP000723714">
    <property type="component" value="Unassembled WGS sequence"/>
</dbReference>
<sequence>MRTQSIIAFVHQNSEEEMQVYFDSSLWGCGEGQPCDTIQMVHARFMAGGKERVIPAIYHFEEGIVFDLLTIMDEIQIKAYYDKYRDWEKTVSELSEVQIQKVEQENPYQNVDIADIRLNGTKEIKQICTSGRWHIPGYQNVMEEHQLCELTEAYPEYLKEGLSFGCQRIQVNTPKAWGKKTLHAMQIRTRKQCRTEVLNLEAEVNPGEEACLSFVHPVTGERHQVFLYDTEVWNHTISGMELSYVIGTAELVPGLPPGDRLMFDSSISFTKRDKGRRTGVGTAAVIGGQAGPTAIFWAGCKEDKKPRHGGVLTSCFSRPFLSGEDAKGVFCMTGLEYMVREEEIIQIPIS</sequence>